<evidence type="ECO:0000313" key="11">
    <source>
        <dbReference type="Proteomes" id="UP000053611"/>
    </source>
</evidence>
<evidence type="ECO:0000256" key="5">
    <source>
        <dbReference type="ARBA" id="ARBA00022692"/>
    </source>
</evidence>
<evidence type="ECO:0000256" key="4">
    <source>
        <dbReference type="ARBA" id="ARBA00013603"/>
    </source>
</evidence>
<keyword evidence="8" id="KW-0333">Golgi apparatus</keyword>
<dbReference type="RefSeq" id="XP_018281512.1">
    <property type="nucleotide sequence ID" value="XM_018426391.1"/>
</dbReference>
<reference evidence="10 11" key="1">
    <citation type="submission" date="2015-03" db="EMBL/GenBank/DDBJ databases">
        <title>Genomics and transcriptomics of the oil-accumulating basidiomycete yeast T. oleaginosus allow insights into substrate utilization and the diverse evolutionary trajectories of mating systems in fungi.</title>
        <authorList>
            <consortium name="DOE Joint Genome Institute"/>
            <person name="Kourist R."/>
            <person name="Kracht O."/>
            <person name="Bracharz F."/>
            <person name="Lipzen A."/>
            <person name="Nolan M."/>
            <person name="Ohm R."/>
            <person name="Grigoriev I."/>
            <person name="Sun S."/>
            <person name="Heitman J."/>
            <person name="Bruck T."/>
            <person name="Nowrousian M."/>
        </authorList>
    </citation>
    <scope>NUCLEOTIDE SEQUENCE [LARGE SCALE GENOMIC DNA]</scope>
    <source>
        <strain evidence="10 11">IBC0246</strain>
    </source>
</reference>
<comment type="subcellular location">
    <subcellularLocation>
        <location evidence="2 8">Golgi apparatus membrane</location>
        <topology evidence="2 8">Multi-pass membrane protein</topology>
    </subcellularLocation>
</comment>
<evidence type="ECO:0000256" key="2">
    <source>
        <dbReference type="ARBA" id="ARBA00004653"/>
    </source>
</evidence>
<comment type="function">
    <text evidence="1 8">Golgi membrane protein involved in vesicular trafficking.</text>
</comment>
<dbReference type="GO" id="GO:0009306">
    <property type="term" value="P:protein secretion"/>
    <property type="evidence" value="ECO:0007669"/>
    <property type="project" value="TreeGrafter"/>
</dbReference>
<keyword evidence="7 8" id="KW-0472">Membrane</keyword>
<dbReference type="PANTHER" id="PTHR13019">
    <property type="entry name" value="GOLGI APPARATUS MEMBRANE PROTEIN TVP23"/>
    <property type="match status" value="1"/>
</dbReference>
<proteinExistence type="inferred from homology"/>
<evidence type="ECO:0000256" key="3">
    <source>
        <dbReference type="ARBA" id="ARBA00005467"/>
    </source>
</evidence>
<evidence type="ECO:0000313" key="10">
    <source>
        <dbReference type="EMBL" id="KLT45021.1"/>
    </source>
</evidence>
<evidence type="ECO:0000256" key="1">
    <source>
        <dbReference type="ARBA" id="ARBA00003246"/>
    </source>
</evidence>
<organism evidence="10 11">
    <name type="scientific">Cutaneotrichosporon oleaginosum</name>
    <dbReference type="NCBI Taxonomy" id="879819"/>
    <lineage>
        <taxon>Eukaryota</taxon>
        <taxon>Fungi</taxon>
        <taxon>Dikarya</taxon>
        <taxon>Basidiomycota</taxon>
        <taxon>Agaricomycotina</taxon>
        <taxon>Tremellomycetes</taxon>
        <taxon>Trichosporonales</taxon>
        <taxon>Trichosporonaceae</taxon>
        <taxon>Cutaneotrichosporon</taxon>
    </lineage>
</organism>
<evidence type="ECO:0000256" key="8">
    <source>
        <dbReference type="RuleBase" id="RU361206"/>
    </source>
</evidence>
<keyword evidence="5 8" id="KW-0812">Transmembrane</keyword>
<comment type="similarity">
    <text evidence="3 8">Belongs to the TVP23 family.</text>
</comment>
<name>A0A0J0XVD4_9TREE</name>
<dbReference type="OrthoDB" id="2151161at2759"/>
<keyword evidence="6 8" id="KW-1133">Transmembrane helix</keyword>
<accession>A0A0J0XVD4</accession>
<dbReference type="AlphaFoldDB" id="A0A0J0XVD4"/>
<gene>
    <name evidence="10" type="ORF">CC85DRAFT_325941</name>
</gene>
<feature type="transmembrane region" description="Helical" evidence="8">
    <location>
        <begin position="155"/>
        <end position="176"/>
    </location>
</feature>
<dbReference type="GO" id="GO:0016192">
    <property type="term" value="P:vesicle-mediated transport"/>
    <property type="evidence" value="ECO:0007669"/>
    <property type="project" value="TreeGrafter"/>
</dbReference>
<evidence type="ECO:0000256" key="7">
    <source>
        <dbReference type="ARBA" id="ARBA00023136"/>
    </source>
</evidence>
<dbReference type="Proteomes" id="UP000053611">
    <property type="component" value="Unassembled WGS sequence"/>
</dbReference>
<dbReference type="Pfam" id="PF05832">
    <property type="entry name" value="DUF846"/>
    <property type="match status" value="1"/>
</dbReference>
<dbReference type="EMBL" id="KQ087183">
    <property type="protein sequence ID" value="KLT45021.1"/>
    <property type="molecule type" value="Genomic_DNA"/>
</dbReference>
<feature type="region of interest" description="Disordered" evidence="9">
    <location>
        <begin position="1"/>
        <end position="36"/>
    </location>
</feature>
<dbReference type="PANTHER" id="PTHR13019:SF7">
    <property type="entry name" value="GOLGI APPARATUS MEMBRANE PROTEIN TVP23"/>
    <property type="match status" value="1"/>
</dbReference>
<dbReference type="GO" id="GO:0000139">
    <property type="term" value="C:Golgi membrane"/>
    <property type="evidence" value="ECO:0007669"/>
    <property type="project" value="UniProtKB-SubCell"/>
</dbReference>
<evidence type="ECO:0000256" key="6">
    <source>
        <dbReference type="ARBA" id="ARBA00022989"/>
    </source>
</evidence>
<sequence length="242" mass="25981">MASAPLLSGTIEADDDTTPTATSFPRGNIGDAPNAQAPRREPVVLVPGTAAQAEAGITGILKASSHPAALFALYAFRSAAIAVYVLCGLFTDNYVLSITVVVVLLSLDFWNTRNVAGRTLVGLRYWNEVDDEGESAWVFESRDPSQPANPIDAKMFWIALYAYPLGWVALLIVSILKFNISFLPIVLLALVFNFSNVVGFTYADRDAQKRWAASGSNIFGGMGLGGQLVGGLVRSSVGRFFR</sequence>
<evidence type="ECO:0000256" key="9">
    <source>
        <dbReference type="SAM" id="MobiDB-lite"/>
    </source>
</evidence>
<feature type="transmembrane region" description="Helical" evidence="8">
    <location>
        <begin position="182"/>
        <end position="203"/>
    </location>
</feature>
<dbReference type="STRING" id="879819.A0A0J0XVD4"/>
<keyword evidence="11" id="KW-1185">Reference proteome</keyword>
<dbReference type="GeneID" id="28986994"/>
<dbReference type="InterPro" id="IPR008564">
    <property type="entry name" value="TVP23-like"/>
</dbReference>
<protein>
    <recommendedName>
        <fullName evidence="4 8">Golgi apparatus membrane protein TVP23</fullName>
    </recommendedName>
</protein>